<dbReference type="EMBL" id="CP007806">
    <property type="protein sequence ID" value="AIG27186.1"/>
    <property type="molecule type" value="Genomic_DNA"/>
</dbReference>
<feature type="transmembrane region" description="Helical" evidence="1">
    <location>
        <begin position="23"/>
        <end position="47"/>
    </location>
</feature>
<evidence type="ECO:0000313" key="2">
    <source>
        <dbReference type="EMBL" id="AIG27186.1"/>
    </source>
</evidence>
<protein>
    <submittedName>
        <fullName evidence="2">Uncharacterized protein</fullName>
    </submittedName>
</protein>
<keyword evidence="3" id="KW-1185">Reference proteome</keyword>
<keyword evidence="1" id="KW-0472">Membrane</keyword>
<dbReference type="AlphaFoldDB" id="A0A075R6W7"/>
<dbReference type="Proteomes" id="UP000005850">
    <property type="component" value="Chromosome"/>
</dbReference>
<keyword evidence="1" id="KW-0812">Transmembrane</keyword>
<gene>
    <name evidence="2" type="ORF">BRLA_c028720</name>
</gene>
<organism evidence="2 3">
    <name type="scientific">Brevibacillus laterosporus LMG 15441</name>
    <dbReference type="NCBI Taxonomy" id="1042163"/>
    <lineage>
        <taxon>Bacteria</taxon>
        <taxon>Bacillati</taxon>
        <taxon>Bacillota</taxon>
        <taxon>Bacilli</taxon>
        <taxon>Bacillales</taxon>
        <taxon>Paenibacillaceae</taxon>
        <taxon>Brevibacillus</taxon>
    </lineage>
</organism>
<sequence>MLVNQILDNYTFLSHHFAQKISMIWVIIINIGYITKKFIVLSNIFLFTKY</sequence>
<evidence type="ECO:0000256" key="1">
    <source>
        <dbReference type="SAM" id="Phobius"/>
    </source>
</evidence>
<dbReference type="HOGENOM" id="CLU_3115301_0_0_9"/>
<dbReference type="KEGG" id="blr:BRLA_c028720"/>
<keyword evidence="1" id="KW-1133">Transmembrane helix</keyword>
<reference evidence="2 3" key="1">
    <citation type="journal article" date="2011" name="J. Bacteriol.">
        <title>Genome sequence of Brevibacillus laterosporus LMG 15441, a pathogen of invertebrates.</title>
        <authorList>
            <person name="Djukic M."/>
            <person name="Poehlein A."/>
            <person name="Thurmer A."/>
            <person name="Daniel R."/>
        </authorList>
    </citation>
    <scope>NUCLEOTIDE SEQUENCE [LARGE SCALE GENOMIC DNA]</scope>
    <source>
        <strain evidence="2 3">LMG 15441</strain>
    </source>
</reference>
<evidence type="ECO:0000313" key="3">
    <source>
        <dbReference type="Proteomes" id="UP000005850"/>
    </source>
</evidence>
<name>A0A075R6W7_BRELA</name>
<proteinExistence type="predicted"/>
<accession>A0A075R6W7</accession>